<dbReference type="Proteomes" id="UP000179467">
    <property type="component" value="Unassembled WGS sequence"/>
</dbReference>
<comment type="caution">
    <text evidence="1">The sequence shown here is derived from an EMBL/GenBank/DDBJ whole genome shotgun (WGS) entry which is preliminary data.</text>
</comment>
<evidence type="ECO:0000313" key="1">
    <source>
        <dbReference type="EMBL" id="OHT19059.1"/>
    </source>
</evidence>
<dbReference type="EMBL" id="MIPT01000001">
    <property type="protein sequence ID" value="OHT19059.1"/>
    <property type="molecule type" value="Genomic_DNA"/>
</dbReference>
<reference evidence="1 2" key="1">
    <citation type="submission" date="2016-09" db="EMBL/GenBank/DDBJ databases">
        <title>Metabolic pathway, cell adaptation mechanisms and a novel monoxygenase revealed through proteogenomic-transcription analysis of a Sphingomonas haloaromaticamans strain degrading the fungicide ortho-phenylphenol.</title>
        <authorList>
            <person name="Perruchon C."/>
            <person name="Papadopoulou E.S."/>
            <person name="Rousidou C."/>
            <person name="Vasileiadis S."/>
            <person name="Tanou G."/>
            <person name="Amoutzias G."/>
            <person name="Molassiotis A."/>
            <person name="Karpouzas D.G."/>
        </authorList>
    </citation>
    <scope>NUCLEOTIDE SEQUENCE [LARGE SCALE GENOMIC DNA]</scope>
    <source>
        <strain evidence="1 2">P3</strain>
    </source>
</reference>
<evidence type="ECO:0000313" key="2">
    <source>
        <dbReference type="Proteomes" id="UP000179467"/>
    </source>
</evidence>
<dbReference type="AlphaFoldDB" id="A0A1S1HA40"/>
<proteinExistence type="predicted"/>
<accession>A0A1S1HA40</accession>
<organism evidence="1 2">
    <name type="scientific">Edaphosphingomonas haloaromaticamans</name>
    <dbReference type="NCBI Taxonomy" id="653954"/>
    <lineage>
        <taxon>Bacteria</taxon>
        <taxon>Pseudomonadati</taxon>
        <taxon>Pseudomonadota</taxon>
        <taxon>Alphaproteobacteria</taxon>
        <taxon>Sphingomonadales</taxon>
        <taxon>Rhizorhabdaceae</taxon>
        <taxon>Edaphosphingomonas</taxon>
    </lineage>
</organism>
<sequence>MLVMVAALLDGCTMRPEGLNWLPPEAHGSRPDLAVAGGGTTGGTSIVQHGRVIATIPGEGRGGFIYLPPSKGDDR</sequence>
<dbReference type="RefSeq" id="WP_139181647.1">
    <property type="nucleotide sequence ID" value="NZ_MIPT01000001.1"/>
</dbReference>
<keyword evidence="2" id="KW-1185">Reference proteome</keyword>
<protein>
    <submittedName>
        <fullName evidence="1">Uncharacterized protein</fullName>
    </submittedName>
</protein>
<gene>
    <name evidence="1" type="ORF">BHE75_01041</name>
</gene>
<name>A0A1S1HA40_9SPHN</name>